<keyword evidence="2" id="KW-0479">Metal-binding</keyword>
<organism evidence="4 5">
    <name type="scientific">Periplaneta americana</name>
    <name type="common">American cockroach</name>
    <name type="synonym">Blatta americana</name>
    <dbReference type="NCBI Taxonomy" id="6978"/>
    <lineage>
        <taxon>Eukaryota</taxon>
        <taxon>Metazoa</taxon>
        <taxon>Ecdysozoa</taxon>
        <taxon>Arthropoda</taxon>
        <taxon>Hexapoda</taxon>
        <taxon>Insecta</taxon>
        <taxon>Pterygota</taxon>
        <taxon>Neoptera</taxon>
        <taxon>Polyneoptera</taxon>
        <taxon>Dictyoptera</taxon>
        <taxon>Blattodea</taxon>
        <taxon>Blattoidea</taxon>
        <taxon>Blattidae</taxon>
        <taxon>Blattinae</taxon>
        <taxon>Periplaneta</taxon>
    </lineage>
</organism>
<feature type="domain" description="DDE Tnp4" evidence="3">
    <location>
        <begin position="66"/>
        <end position="119"/>
    </location>
</feature>
<dbReference type="Proteomes" id="UP001148838">
    <property type="component" value="Unassembled WGS sequence"/>
</dbReference>
<evidence type="ECO:0000313" key="4">
    <source>
        <dbReference type="EMBL" id="KAJ4425596.1"/>
    </source>
</evidence>
<comment type="caution">
    <text evidence="4">The sequence shown here is derived from an EMBL/GenBank/DDBJ whole genome shotgun (WGS) entry which is preliminary data.</text>
</comment>
<keyword evidence="5" id="KW-1185">Reference proteome</keyword>
<proteinExistence type="predicted"/>
<gene>
    <name evidence="4" type="ORF">ANN_27792</name>
</gene>
<reference evidence="4 5" key="1">
    <citation type="journal article" date="2022" name="Allergy">
        <title>Genome assembly and annotation of Periplaneta americana reveal a comprehensive cockroach allergen profile.</title>
        <authorList>
            <person name="Wang L."/>
            <person name="Xiong Q."/>
            <person name="Saelim N."/>
            <person name="Wang L."/>
            <person name="Nong W."/>
            <person name="Wan A.T."/>
            <person name="Shi M."/>
            <person name="Liu X."/>
            <person name="Cao Q."/>
            <person name="Hui J.H.L."/>
            <person name="Sookrung N."/>
            <person name="Leung T.F."/>
            <person name="Tungtrongchitr A."/>
            <person name="Tsui S.K.W."/>
        </authorList>
    </citation>
    <scope>NUCLEOTIDE SEQUENCE [LARGE SCALE GENOMIC DNA]</scope>
    <source>
        <strain evidence="4">PWHHKU_190912</strain>
    </source>
</reference>
<dbReference type="EMBL" id="JAJSOF020000042">
    <property type="protein sequence ID" value="KAJ4425596.1"/>
    <property type="molecule type" value="Genomic_DNA"/>
</dbReference>
<name>A0ABQ8RVB0_PERAM</name>
<evidence type="ECO:0000256" key="1">
    <source>
        <dbReference type="ARBA" id="ARBA00001968"/>
    </source>
</evidence>
<comment type="cofactor">
    <cofactor evidence="1">
        <name>a divalent metal cation</name>
        <dbReference type="ChEBI" id="CHEBI:60240"/>
    </cofactor>
</comment>
<accession>A0ABQ8RVB0</accession>
<dbReference type="InterPro" id="IPR027806">
    <property type="entry name" value="HARBI1_dom"/>
</dbReference>
<protein>
    <recommendedName>
        <fullName evidence="3">DDE Tnp4 domain-containing protein</fullName>
    </recommendedName>
</protein>
<dbReference type="Pfam" id="PF13359">
    <property type="entry name" value="DDE_Tnp_4"/>
    <property type="match status" value="1"/>
</dbReference>
<sequence length="160" mass="18499">MRHYINFFPPTREQVTEVVEGFQHDWGFHNVSEQLMAPTLKNEDASPYIRRLCLSCTTLPHGTGVEGQKKFNFQLSRARHVVENAFGIVKRRFRIIGKWMELHLDNVPTVIKACCILHNICEARNDHIETQWTEATTQTQPIHNTITGNRDTRARMCPSA</sequence>
<evidence type="ECO:0000313" key="5">
    <source>
        <dbReference type="Proteomes" id="UP001148838"/>
    </source>
</evidence>
<evidence type="ECO:0000259" key="3">
    <source>
        <dbReference type="Pfam" id="PF13359"/>
    </source>
</evidence>
<evidence type="ECO:0000256" key="2">
    <source>
        <dbReference type="ARBA" id="ARBA00022723"/>
    </source>
</evidence>